<evidence type="ECO:0000313" key="2">
    <source>
        <dbReference type="EMBL" id="KNE93707.1"/>
    </source>
</evidence>
<gene>
    <name evidence="2" type="ORF">PSTG_12988</name>
</gene>
<feature type="compositionally biased region" description="Polar residues" evidence="1">
    <location>
        <begin position="93"/>
        <end position="102"/>
    </location>
</feature>
<keyword evidence="3" id="KW-1185">Reference proteome</keyword>
<proteinExistence type="predicted"/>
<comment type="caution">
    <text evidence="2">The sequence shown here is derived from an EMBL/GenBank/DDBJ whole genome shotgun (WGS) entry which is preliminary data.</text>
</comment>
<feature type="compositionally biased region" description="Polar residues" evidence="1">
    <location>
        <begin position="19"/>
        <end position="36"/>
    </location>
</feature>
<sequence length="119" mass="13172">MGGLLVLGRLRHCGFCWNSIPSSNSRSLNPEPQTSKRPACHSVDDVSQNSIDQRLNSDLALPSEFSLDHQRSRSSNNNHLSPQDKDSKSSQSNKTIKSNLLDRITSTSQGKVIPLHYLS</sequence>
<dbReference type="EMBL" id="AJIL01000132">
    <property type="protein sequence ID" value="KNE93707.1"/>
    <property type="molecule type" value="Genomic_DNA"/>
</dbReference>
<evidence type="ECO:0000256" key="1">
    <source>
        <dbReference type="SAM" id="MobiDB-lite"/>
    </source>
</evidence>
<protein>
    <submittedName>
        <fullName evidence="2">Uncharacterized protein</fullName>
    </submittedName>
</protein>
<evidence type="ECO:0000313" key="3">
    <source>
        <dbReference type="Proteomes" id="UP000054564"/>
    </source>
</evidence>
<dbReference type="AlphaFoldDB" id="A0A0L0V349"/>
<accession>A0A0L0V349</accession>
<name>A0A0L0V349_9BASI</name>
<dbReference type="Proteomes" id="UP000054564">
    <property type="component" value="Unassembled WGS sequence"/>
</dbReference>
<reference evidence="3" key="1">
    <citation type="submission" date="2014-03" db="EMBL/GenBank/DDBJ databases">
        <title>The Genome Sequence of Puccinia striiformis f. sp. tritici PST-78.</title>
        <authorList>
            <consortium name="The Broad Institute Genome Sequencing Platform"/>
            <person name="Cuomo C."/>
            <person name="Hulbert S."/>
            <person name="Chen X."/>
            <person name="Walker B."/>
            <person name="Young S.K."/>
            <person name="Zeng Q."/>
            <person name="Gargeya S."/>
            <person name="Fitzgerald M."/>
            <person name="Haas B."/>
            <person name="Abouelleil A."/>
            <person name="Alvarado L."/>
            <person name="Arachchi H.M."/>
            <person name="Berlin A.M."/>
            <person name="Chapman S.B."/>
            <person name="Goldberg J."/>
            <person name="Griggs A."/>
            <person name="Gujja S."/>
            <person name="Hansen M."/>
            <person name="Howarth C."/>
            <person name="Imamovic A."/>
            <person name="Larimer J."/>
            <person name="McCowan C."/>
            <person name="Montmayeur A."/>
            <person name="Murphy C."/>
            <person name="Neiman D."/>
            <person name="Pearson M."/>
            <person name="Priest M."/>
            <person name="Roberts A."/>
            <person name="Saif S."/>
            <person name="Shea T."/>
            <person name="Sisk P."/>
            <person name="Sykes S."/>
            <person name="Wortman J."/>
            <person name="Nusbaum C."/>
            <person name="Birren B."/>
        </authorList>
    </citation>
    <scope>NUCLEOTIDE SEQUENCE [LARGE SCALE GENOMIC DNA]</scope>
    <source>
        <strain evidence="3">race PST-78</strain>
    </source>
</reference>
<feature type="region of interest" description="Disordered" evidence="1">
    <location>
        <begin position="64"/>
        <end position="102"/>
    </location>
</feature>
<feature type="region of interest" description="Disordered" evidence="1">
    <location>
        <begin position="19"/>
        <end position="48"/>
    </location>
</feature>
<organism evidence="2 3">
    <name type="scientific">Puccinia striiformis f. sp. tritici PST-78</name>
    <dbReference type="NCBI Taxonomy" id="1165861"/>
    <lineage>
        <taxon>Eukaryota</taxon>
        <taxon>Fungi</taxon>
        <taxon>Dikarya</taxon>
        <taxon>Basidiomycota</taxon>
        <taxon>Pucciniomycotina</taxon>
        <taxon>Pucciniomycetes</taxon>
        <taxon>Pucciniales</taxon>
        <taxon>Pucciniaceae</taxon>
        <taxon>Puccinia</taxon>
    </lineage>
</organism>